<dbReference type="Pfam" id="PF10318">
    <property type="entry name" value="7TM_GPCR_Srh"/>
    <property type="match status" value="1"/>
</dbReference>
<keyword evidence="1" id="KW-1133">Transmembrane helix</keyword>
<proteinExistence type="predicted"/>
<organism evidence="2 3">
    <name type="scientific">Mesorhabditis spiculigera</name>
    <dbReference type="NCBI Taxonomy" id="96644"/>
    <lineage>
        <taxon>Eukaryota</taxon>
        <taxon>Metazoa</taxon>
        <taxon>Ecdysozoa</taxon>
        <taxon>Nematoda</taxon>
        <taxon>Chromadorea</taxon>
        <taxon>Rhabditida</taxon>
        <taxon>Rhabditina</taxon>
        <taxon>Rhabditomorpha</taxon>
        <taxon>Rhabditoidea</taxon>
        <taxon>Rhabditidae</taxon>
        <taxon>Mesorhabditinae</taxon>
        <taxon>Mesorhabditis</taxon>
    </lineage>
</organism>
<comment type="caution">
    <text evidence="2">The sequence shown here is derived from an EMBL/GenBank/DDBJ whole genome shotgun (WGS) entry which is preliminary data.</text>
</comment>
<keyword evidence="1" id="KW-0472">Membrane</keyword>
<keyword evidence="1" id="KW-0812">Transmembrane</keyword>
<dbReference type="EMBL" id="CATQJA010002710">
    <property type="protein sequence ID" value="CAJ0587685.1"/>
    <property type="molecule type" value="Genomic_DNA"/>
</dbReference>
<dbReference type="AlphaFoldDB" id="A0AA36DI67"/>
<reference evidence="2" key="1">
    <citation type="submission" date="2023-06" db="EMBL/GenBank/DDBJ databases">
        <authorList>
            <person name="Delattre M."/>
        </authorList>
    </citation>
    <scope>NUCLEOTIDE SEQUENCE</scope>
    <source>
        <strain evidence="2">AF72</strain>
    </source>
</reference>
<feature type="transmembrane region" description="Helical" evidence="1">
    <location>
        <begin position="303"/>
        <end position="324"/>
    </location>
</feature>
<accession>A0AA36DI67</accession>
<feature type="non-terminal residue" evidence="2">
    <location>
        <position position="325"/>
    </location>
</feature>
<name>A0AA36DI67_9BILA</name>
<evidence type="ECO:0000256" key="1">
    <source>
        <dbReference type="SAM" id="Phobius"/>
    </source>
</evidence>
<evidence type="ECO:0000313" key="3">
    <source>
        <dbReference type="Proteomes" id="UP001177023"/>
    </source>
</evidence>
<feature type="transmembrane region" description="Helical" evidence="1">
    <location>
        <begin position="208"/>
        <end position="230"/>
    </location>
</feature>
<feature type="transmembrane region" description="Helical" evidence="1">
    <location>
        <begin position="164"/>
        <end position="187"/>
    </location>
</feature>
<protein>
    <recommendedName>
        <fullName evidence="4">G protein-coupled receptor</fullName>
    </recommendedName>
</protein>
<gene>
    <name evidence="2" type="ORF">MSPICULIGERA_LOCUS25640</name>
</gene>
<feature type="transmembrane region" description="Helical" evidence="1">
    <location>
        <begin position="46"/>
        <end position="65"/>
    </location>
</feature>
<dbReference type="InterPro" id="IPR053220">
    <property type="entry name" value="Nematode_rcpt-like_serp_H"/>
</dbReference>
<dbReference type="InterPro" id="IPR019422">
    <property type="entry name" value="7TM_GPCR_serpentine_rcpt_Srh"/>
</dbReference>
<feature type="transmembrane region" description="Helical" evidence="1">
    <location>
        <begin position="7"/>
        <end position="26"/>
    </location>
</feature>
<evidence type="ECO:0000313" key="2">
    <source>
        <dbReference type="EMBL" id="CAJ0587685.1"/>
    </source>
</evidence>
<dbReference type="PANTHER" id="PTHR22941:SF26">
    <property type="entry name" value="SERPENTINE RECEPTOR, CLASS H"/>
    <property type="match status" value="1"/>
</dbReference>
<sequence>MKEIRVQFLIAHSISMVYESVMFTIVPELYFPGLSGRILGPWDSVFGFGARHAFGAGAFLTVVINESVKQMFTFKHQALLDPDSRLKVSKKNWSIYVVVFYILNSGSVFIVVEMLTYESGPDSPGLQAFFAEYPCMSVLSNYTHVYAAMDSNFSNTNISIIKTFGFIVLYICVGNISINCGCINHSFHILEKESNHMSASTRRMQKRFLTTLCIQNIIPLTASGLPWLYFPFILITKVVDPHPGSRSFSNSDSRTNQCANVYVQASATAGNKEPLQKYPCLSELSNYPFVYAALDGGIPYTDIPLVTVFGVVVLAICIGHTALVS</sequence>
<dbReference type="PANTHER" id="PTHR22941">
    <property type="entry name" value="SERPENTINE RECEPTOR"/>
    <property type="match status" value="1"/>
</dbReference>
<keyword evidence="3" id="KW-1185">Reference proteome</keyword>
<evidence type="ECO:0008006" key="4">
    <source>
        <dbReference type="Google" id="ProtNLM"/>
    </source>
</evidence>
<feature type="transmembrane region" description="Helical" evidence="1">
    <location>
        <begin position="93"/>
        <end position="112"/>
    </location>
</feature>
<dbReference type="Proteomes" id="UP001177023">
    <property type="component" value="Unassembled WGS sequence"/>
</dbReference>